<gene>
    <name evidence="7" type="ORF">SAMN04487771_10149</name>
</gene>
<dbReference type="InterPro" id="IPR029149">
    <property type="entry name" value="Creatin/AminoP/Spt16_N"/>
</dbReference>
<dbReference type="EMBL" id="FOIL01000014">
    <property type="protein sequence ID" value="SET35124.1"/>
    <property type="molecule type" value="Genomic_DNA"/>
</dbReference>
<dbReference type="InterPro" id="IPR033740">
    <property type="entry name" value="Pept_M24B"/>
</dbReference>
<reference evidence="7 8" key="1">
    <citation type="submission" date="2016-10" db="EMBL/GenBank/DDBJ databases">
        <authorList>
            <person name="de Groot N.N."/>
        </authorList>
    </citation>
    <scope>NUCLEOTIDE SEQUENCE [LARGE SCALE GENOMIC DNA]</scope>
    <source>
        <strain evidence="7 8">KH1P1</strain>
    </source>
</reference>
<dbReference type="Gene3D" id="3.90.230.10">
    <property type="entry name" value="Creatinase/methionine aminopeptidase superfamily"/>
    <property type="match status" value="1"/>
</dbReference>
<dbReference type="Pfam" id="PF01321">
    <property type="entry name" value="Creatinase_N"/>
    <property type="match status" value="1"/>
</dbReference>
<evidence type="ECO:0000256" key="2">
    <source>
        <dbReference type="ARBA" id="ARBA00022723"/>
    </source>
</evidence>
<feature type="domain" description="Creatinase N-terminal" evidence="5">
    <location>
        <begin position="2"/>
        <end position="124"/>
    </location>
</feature>
<feature type="domain" description="Peptidase M24" evidence="4">
    <location>
        <begin position="300"/>
        <end position="520"/>
    </location>
</feature>
<dbReference type="STRING" id="1526.SAMN02910262_02400"/>
<dbReference type="InterPro" id="IPR050422">
    <property type="entry name" value="X-Pro_aminopeptidase_P"/>
</dbReference>
<dbReference type="Gene3D" id="3.40.350.10">
    <property type="entry name" value="Creatinase/prolidase N-terminal domain"/>
    <property type="match status" value="2"/>
</dbReference>
<evidence type="ECO:0000256" key="1">
    <source>
        <dbReference type="ARBA" id="ARBA00008766"/>
    </source>
</evidence>
<dbReference type="eggNOG" id="COG0006">
    <property type="taxonomic scope" value="Bacteria"/>
</dbReference>
<evidence type="ECO:0000259" key="4">
    <source>
        <dbReference type="Pfam" id="PF00557"/>
    </source>
</evidence>
<evidence type="ECO:0000259" key="6">
    <source>
        <dbReference type="Pfam" id="PF16188"/>
    </source>
</evidence>
<evidence type="ECO:0000313" key="7">
    <source>
        <dbReference type="EMBL" id="SET35124.1"/>
    </source>
</evidence>
<dbReference type="CDD" id="cd01085">
    <property type="entry name" value="APP"/>
    <property type="match status" value="1"/>
</dbReference>
<dbReference type="GO" id="GO:0005737">
    <property type="term" value="C:cytoplasm"/>
    <property type="evidence" value="ECO:0007669"/>
    <property type="project" value="UniProtKB-ARBA"/>
</dbReference>
<evidence type="ECO:0000313" key="8">
    <source>
        <dbReference type="Proteomes" id="UP000199820"/>
    </source>
</evidence>
<feature type="domain" description="Peptidase M24 C-terminal" evidence="6">
    <location>
        <begin position="530"/>
        <end position="589"/>
    </location>
</feature>
<keyword evidence="2" id="KW-0479">Metal-binding</keyword>
<keyword evidence="7" id="KW-0031">Aminopeptidase</keyword>
<name>A0A1I0DRQ1_9FIRM</name>
<dbReference type="PANTHER" id="PTHR43763">
    <property type="entry name" value="XAA-PRO AMINOPEPTIDASE 1"/>
    <property type="match status" value="1"/>
</dbReference>
<keyword evidence="8" id="KW-1185">Reference proteome</keyword>
<dbReference type="Pfam" id="PF00557">
    <property type="entry name" value="Peptidase_M24"/>
    <property type="match status" value="1"/>
</dbReference>
<protein>
    <submittedName>
        <fullName evidence="7">Xaa-Pro aminopeptidase</fullName>
    </submittedName>
</protein>
<keyword evidence="7" id="KW-0645">Protease</keyword>
<dbReference type="InterPro" id="IPR000994">
    <property type="entry name" value="Pept_M24"/>
</dbReference>
<evidence type="ECO:0000256" key="3">
    <source>
        <dbReference type="ARBA" id="ARBA00022801"/>
    </source>
</evidence>
<evidence type="ECO:0000259" key="5">
    <source>
        <dbReference type="Pfam" id="PF01321"/>
    </source>
</evidence>
<sequence length="592" mass="66587">MLREKMREQNIDACLVPTSDPHDSEMVTEHYSCRKYITGFSGSAGTAVILREKAGLWTDGRYFVQAARELRGTGVDLFRSGEEGVPEIEEFLAASLPENGKLWFDGRLLSETAAENLENVLRDRGIRFDFAQDLFEDLWTDRPEPPKDPVWILDEKYAGKSAGEKLRDIRMAMCRVHADVHVVSSLDDIAWILNLRGGDLADTPVFLSYLMIRETGGTLYIDADKVNDTVRTYLSGIGIDVRPYDSVFRDLAEIRDSVILMEKKRVSMKLWRSVDGSCTKLSLMNPSSGMKAVKNGTEIENTREAHRKDAVSMIRFIMWLKENVGKQPIDEMGAAAYLDALRMKQEGCLGISFTTIAAYADNAAVVHYHPAPETNRELKPEGMILVDSGGQYLEGTTDITRTIALGPVTAEEKKYFTLVLAAHLRLENAVFHQGCRGVALDYAAREVLWKHGLDYNHGTGHGVAYLGPVHERPNNIRFRAVSNNLDSVNAVLEPGMITSDEPGLYIEGKCGIRTENLILCVNNVKNEFGQFYSFEPLTLVPIDLDAVDLNWLTDGDIDMLNAYHRRVREVMTARLLPEEQKWLEHATREVHR</sequence>
<organism evidence="7 8">
    <name type="scientific">[Clostridium] aminophilum</name>
    <dbReference type="NCBI Taxonomy" id="1526"/>
    <lineage>
        <taxon>Bacteria</taxon>
        <taxon>Bacillati</taxon>
        <taxon>Bacillota</taxon>
        <taxon>Clostridia</taxon>
        <taxon>Lachnospirales</taxon>
        <taxon>Lachnospiraceae</taxon>
    </lineage>
</organism>
<dbReference type="AlphaFoldDB" id="A0A1I0DRQ1"/>
<dbReference type="PANTHER" id="PTHR43763:SF6">
    <property type="entry name" value="XAA-PRO AMINOPEPTIDASE 1"/>
    <property type="match status" value="1"/>
</dbReference>
<comment type="similarity">
    <text evidence="1">Belongs to the peptidase M24B family.</text>
</comment>
<keyword evidence="3" id="KW-0378">Hydrolase</keyword>
<dbReference type="Pfam" id="PF16188">
    <property type="entry name" value="Peptidase_M24_C"/>
    <property type="match status" value="1"/>
</dbReference>
<dbReference type="Pfam" id="PF16189">
    <property type="entry name" value="Creatinase_N_2"/>
    <property type="match status" value="1"/>
</dbReference>
<dbReference type="SUPFAM" id="SSF55920">
    <property type="entry name" value="Creatinase/aminopeptidase"/>
    <property type="match status" value="1"/>
</dbReference>
<dbReference type="SUPFAM" id="SSF53092">
    <property type="entry name" value="Creatinase/prolidase N-terminal domain"/>
    <property type="match status" value="1"/>
</dbReference>
<accession>A0A1I0DRQ1</accession>
<dbReference type="InterPro" id="IPR000587">
    <property type="entry name" value="Creatinase_N"/>
</dbReference>
<dbReference type="InterPro" id="IPR036005">
    <property type="entry name" value="Creatinase/aminopeptidase-like"/>
</dbReference>
<dbReference type="GO" id="GO:0070006">
    <property type="term" value="F:metalloaminopeptidase activity"/>
    <property type="evidence" value="ECO:0007669"/>
    <property type="project" value="InterPro"/>
</dbReference>
<dbReference type="GO" id="GO:0046872">
    <property type="term" value="F:metal ion binding"/>
    <property type="evidence" value="ECO:0007669"/>
    <property type="project" value="UniProtKB-KW"/>
</dbReference>
<dbReference type="InterPro" id="IPR032416">
    <property type="entry name" value="Peptidase_M24_C"/>
</dbReference>
<proteinExistence type="inferred from homology"/>
<dbReference type="Proteomes" id="UP000199820">
    <property type="component" value="Unassembled WGS sequence"/>
</dbReference>
<dbReference type="FunFam" id="3.90.230.10:FF:000009">
    <property type="entry name" value="xaa-Pro aminopeptidase 2"/>
    <property type="match status" value="1"/>
</dbReference>